<comment type="similarity">
    <text evidence="1 5">Belongs to the flavin oxidoreductase frp family.</text>
</comment>
<dbReference type="Gene3D" id="3.40.109.10">
    <property type="entry name" value="NADH Oxidase"/>
    <property type="match status" value="1"/>
</dbReference>
<dbReference type="Proteomes" id="UP000214746">
    <property type="component" value="Unassembled WGS sequence"/>
</dbReference>
<keyword evidence="5" id="KW-0521">NADP</keyword>
<dbReference type="PANTHER" id="PTHR43425">
    <property type="entry name" value="OXYGEN-INSENSITIVE NADPH NITROREDUCTASE"/>
    <property type="match status" value="1"/>
</dbReference>
<dbReference type="SUPFAM" id="SSF55469">
    <property type="entry name" value="FMN-dependent nitroreductase-like"/>
    <property type="match status" value="1"/>
</dbReference>
<dbReference type="EMBL" id="NHRJ02000005">
    <property type="protein sequence ID" value="PZE20696.1"/>
    <property type="molecule type" value="Genomic_DNA"/>
</dbReference>
<protein>
    <submittedName>
        <fullName evidence="7">Oxygen-insensitive NADPH nitroreductase</fullName>
    </submittedName>
</protein>
<dbReference type="PANTHER" id="PTHR43425:SF2">
    <property type="entry name" value="OXYGEN-INSENSITIVE NADPH NITROREDUCTASE"/>
    <property type="match status" value="1"/>
</dbReference>
<dbReference type="OrthoDB" id="9775805at2"/>
<dbReference type="InterPro" id="IPR029479">
    <property type="entry name" value="Nitroreductase"/>
</dbReference>
<organism evidence="7 8">
    <name type="scientific">Paenibacillus xerothermodurans</name>
    <dbReference type="NCBI Taxonomy" id="1977292"/>
    <lineage>
        <taxon>Bacteria</taxon>
        <taxon>Bacillati</taxon>
        <taxon>Bacillota</taxon>
        <taxon>Bacilli</taxon>
        <taxon>Bacillales</taxon>
        <taxon>Paenibacillaceae</taxon>
        <taxon>Paenibacillus</taxon>
    </lineage>
</organism>
<dbReference type="InterPro" id="IPR016446">
    <property type="entry name" value="Flavin_OxRdtase_Frp"/>
</dbReference>
<gene>
    <name evidence="7" type="ORF">CBW46_010990</name>
</gene>
<dbReference type="PIRSF" id="PIRSF005426">
    <property type="entry name" value="Frp"/>
    <property type="match status" value="1"/>
</dbReference>
<keyword evidence="8" id="KW-1185">Reference proteome</keyword>
<evidence type="ECO:0000313" key="8">
    <source>
        <dbReference type="Proteomes" id="UP000214746"/>
    </source>
</evidence>
<sequence length="253" mass="28620">MNDVIKLLTNHRSIRKYSEQPVTDEQLESIISAAQGASTSSNMQAYSIIRVTDQDVRQRLSVLADNYSYVMECPVFLVWCADLYRLRQAYQQHGDPEQGYFGTMENLIVATVDATLAAQNAAVAAESMGMGIVYIGGIRTNIAEVAELLKLPKYVYPVFGMCIGYPDQAPGLRPRLPREAILHENTYQPDKLPAPLADYDHTMKEYITRRTDGKRTSTWSEDMANKLKAPARMHMLRFLESQGFLEDQEDLDK</sequence>
<keyword evidence="2 5" id="KW-0285">Flavoprotein</keyword>
<accession>A0A2W1NSG7</accession>
<dbReference type="NCBIfam" id="NF008033">
    <property type="entry name" value="PRK10765.1"/>
    <property type="match status" value="1"/>
</dbReference>
<evidence type="ECO:0000259" key="6">
    <source>
        <dbReference type="Pfam" id="PF00881"/>
    </source>
</evidence>
<dbReference type="CDD" id="cd02146">
    <property type="entry name" value="NfsA-like"/>
    <property type="match status" value="1"/>
</dbReference>
<evidence type="ECO:0000256" key="3">
    <source>
        <dbReference type="ARBA" id="ARBA00022643"/>
    </source>
</evidence>
<keyword evidence="3 5" id="KW-0288">FMN</keyword>
<evidence type="ECO:0000313" key="7">
    <source>
        <dbReference type="EMBL" id="PZE20696.1"/>
    </source>
</evidence>
<evidence type="ECO:0000256" key="4">
    <source>
        <dbReference type="ARBA" id="ARBA00023002"/>
    </source>
</evidence>
<evidence type="ECO:0000256" key="2">
    <source>
        <dbReference type="ARBA" id="ARBA00022630"/>
    </source>
</evidence>
<keyword evidence="4 5" id="KW-0560">Oxidoreductase</keyword>
<dbReference type="Pfam" id="PF00881">
    <property type="entry name" value="Nitroreductase"/>
    <property type="match status" value="2"/>
</dbReference>
<dbReference type="RefSeq" id="WP_089200068.1">
    <property type="nucleotide sequence ID" value="NZ_NHRJ02000005.1"/>
</dbReference>
<name>A0A2W1NSG7_PAEXE</name>
<feature type="domain" description="Nitroreductase" evidence="6">
    <location>
        <begin position="9"/>
        <end position="61"/>
    </location>
</feature>
<dbReference type="GO" id="GO:0016491">
    <property type="term" value="F:oxidoreductase activity"/>
    <property type="evidence" value="ECO:0007669"/>
    <property type="project" value="UniProtKB-UniRule"/>
</dbReference>
<evidence type="ECO:0000256" key="1">
    <source>
        <dbReference type="ARBA" id="ARBA00008366"/>
    </source>
</evidence>
<proteinExistence type="inferred from homology"/>
<reference evidence="7" key="1">
    <citation type="submission" date="2018-06" db="EMBL/GenBank/DDBJ databases">
        <title>Paenibacillus xerothermodurans sp. nov. an extremely dry heat resistant spore forming bacterium isolated from the soil of Cape Canaveral, Florida.</title>
        <authorList>
            <person name="Seuylemezian A."/>
            <person name="Kaur N."/>
            <person name="Patil P."/>
            <person name="Patil P."/>
            <person name="Mayilraj S."/>
            <person name="Vaishampayan P."/>
        </authorList>
    </citation>
    <scope>NUCLEOTIDE SEQUENCE [LARGE SCALE GENOMIC DNA]</scope>
    <source>
        <strain evidence="7">ATCC 27380</strain>
    </source>
</reference>
<dbReference type="AlphaFoldDB" id="A0A2W1NSG7"/>
<evidence type="ECO:0000256" key="5">
    <source>
        <dbReference type="PIRNR" id="PIRNR005426"/>
    </source>
</evidence>
<dbReference type="InterPro" id="IPR000415">
    <property type="entry name" value="Nitroreductase-like"/>
</dbReference>
<comment type="caution">
    <text evidence="7">The sequence shown here is derived from an EMBL/GenBank/DDBJ whole genome shotgun (WGS) entry which is preliminary data.</text>
</comment>
<feature type="domain" description="Nitroreductase" evidence="6">
    <location>
        <begin position="106"/>
        <end position="165"/>
    </location>
</feature>